<comment type="similarity">
    <text evidence="1 6">Belongs to the glycosyl hydrolase 43 family.</text>
</comment>
<proteinExistence type="inferred from homology"/>
<dbReference type="InterPro" id="IPR013320">
    <property type="entry name" value="ConA-like_dom_sf"/>
</dbReference>
<sequence>MIENPILPGFNPDPSILRVGEDYYIATSTFEWFPGIAIYHSKDLKHWQLINHALTRKEQVDLKGLAPALGVWAPALSYHAPSKRFYMCYSVIHSVVDNFFDLDNYMVTTEDIRGEWSDAIYLNSSGFDPSIFHDDDGRSWVINLEWDFRQGYEHPGCIVLEEFDLTHNVLMGNPVEISRGGTDRGCLEGPFIYKRKGWYYLITAEGGTGYGHGVVVQRSRQIQGPYDIHEKKPVITSQPNDFNERGIGESMKLHWYNPDSYLQRSGHGYIVETPGGEVYMSHLCSRPIMPQQRSILGRETAIQRCCWTDDDWIKLDGEDNLAGRYVKEPDLEEVFVEPLPEKDNFDGTSLTLDYYTLREPVEPHWLKLEDGQLKLRGRESLLSRYQQSFIGKKLTTFKSMTETCLHFTPENFMEMAGLCCYYNHTHFYYLRYYYSESFASPCLGIMLADKGKKVELLEHRMAIGQVDKVYLKAEIDRDQLQFSYATSENNWKKIGPILDASILSDEYAHGFTGAFVGLSAQDQYKKNKWAAFDYFDHRAGGI</sequence>
<dbReference type="SUPFAM" id="SSF49899">
    <property type="entry name" value="Concanavalin A-like lectins/glucanases"/>
    <property type="match status" value="1"/>
</dbReference>
<dbReference type="PANTHER" id="PTHR42812">
    <property type="entry name" value="BETA-XYLOSIDASE"/>
    <property type="match status" value="1"/>
</dbReference>
<dbReference type="InterPro" id="IPR041542">
    <property type="entry name" value="GH43_C2"/>
</dbReference>
<dbReference type="RefSeq" id="WP_212697714.1">
    <property type="nucleotide sequence ID" value="NZ_CP058649.1"/>
</dbReference>
<evidence type="ECO:0000256" key="1">
    <source>
        <dbReference type="ARBA" id="ARBA00009865"/>
    </source>
</evidence>
<dbReference type="InterPro" id="IPR023296">
    <property type="entry name" value="Glyco_hydro_beta-prop_sf"/>
</dbReference>
<dbReference type="GO" id="GO:0004553">
    <property type="term" value="F:hydrolase activity, hydrolyzing O-glycosyl compounds"/>
    <property type="evidence" value="ECO:0007669"/>
    <property type="project" value="InterPro"/>
</dbReference>
<name>A0A8J8MIT0_9FIRM</name>
<dbReference type="Gene3D" id="2.115.10.20">
    <property type="entry name" value="Glycosyl hydrolase domain, family 43"/>
    <property type="match status" value="1"/>
</dbReference>
<dbReference type="PANTHER" id="PTHR42812:SF12">
    <property type="entry name" value="BETA-XYLOSIDASE-RELATED"/>
    <property type="match status" value="1"/>
</dbReference>
<evidence type="ECO:0000256" key="2">
    <source>
        <dbReference type="ARBA" id="ARBA00022801"/>
    </source>
</evidence>
<protein>
    <submittedName>
        <fullName evidence="8">Glycoside hydrolase family 43 protein</fullName>
    </submittedName>
</protein>
<keyword evidence="3 6" id="KW-0326">Glycosidase</keyword>
<keyword evidence="9" id="KW-1185">Reference proteome</keyword>
<feature type="site" description="Important for catalytic activity, responsible for pKa modulation of the active site Glu and correct orientation of both the proton donor and substrate" evidence="5">
    <location>
        <position position="128"/>
    </location>
</feature>
<dbReference type="Proteomes" id="UP000683246">
    <property type="component" value="Chromosome"/>
</dbReference>
<evidence type="ECO:0000256" key="5">
    <source>
        <dbReference type="PIRSR" id="PIRSR606710-2"/>
    </source>
</evidence>
<accession>A0A8J8MIT0</accession>
<feature type="domain" description="Beta-xylosidase C-terminal Concanavalin A-like" evidence="7">
    <location>
        <begin position="342"/>
        <end position="536"/>
    </location>
</feature>
<dbReference type="KEGG" id="vpy:HZI73_07950"/>
<gene>
    <name evidence="8" type="ORF">HZI73_07950</name>
</gene>
<dbReference type="GO" id="GO:0005975">
    <property type="term" value="P:carbohydrate metabolic process"/>
    <property type="evidence" value="ECO:0007669"/>
    <property type="project" value="InterPro"/>
</dbReference>
<evidence type="ECO:0000259" key="7">
    <source>
        <dbReference type="Pfam" id="PF17851"/>
    </source>
</evidence>
<dbReference type="CDD" id="cd09000">
    <property type="entry name" value="GH43_SXA-like"/>
    <property type="match status" value="1"/>
</dbReference>
<evidence type="ECO:0000313" key="9">
    <source>
        <dbReference type="Proteomes" id="UP000683246"/>
    </source>
</evidence>
<feature type="active site" description="Proton acceptor" evidence="4">
    <location>
        <position position="13"/>
    </location>
</feature>
<evidence type="ECO:0000256" key="4">
    <source>
        <dbReference type="PIRSR" id="PIRSR606710-1"/>
    </source>
</evidence>
<dbReference type="InterPro" id="IPR051795">
    <property type="entry name" value="Glycosyl_Hydrlase_43"/>
</dbReference>
<organism evidence="8 9">
    <name type="scientific">Vallitalea pronyensis</name>
    <dbReference type="NCBI Taxonomy" id="1348613"/>
    <lineage>
        <taxon>Bacteria</taxon>
        <taxon>Bacillati</taxon>
        <taxon>Bacillota</taxon>
        <taxon>Clostridia</taxon>
        <taxon>Lachnospirales</taxon>
        <taxon>Vallitaleaceae</taxon>
        <taxon>Vallitalea</taxon>
    </lineage>
</organism>
<feature type="active site" description="Proton donor" evidence="4">
    <location>
        <position position="188"/>
    </location>
</feature>
<dbReference type="Pfam" id="PF04616">
    <property type="entry name" value="Glyco_hydro_43"/>
    <property type="match status" value="1"/>
</dbReference>
<evidence type="ECO:0000313" key="8">
    <source>
        <dbReference type="EMBL" id="QUI22231.1"/>
    </source>
</evidence>
<dbReference type="AlphaFoldDB" id="A0A8J8MIT0"/>
<dbReference type="EMBL" id="CP058649">
    <property type="protein sequence ID" value="QUI22231.1"/>
    <property type="molecule type" value="Genomic_DNA"/>
</dbReference>
<reference evidence="8" key="1">
    <citation type="submission" date="2020-07" db="EMBL/GenBank/DDBJ databases">
        <title>Vallitalea pronyensis genome.</title>
        <authorList>
            <person name="Postec A."/>
        </authorList>
    </citation>
    <scope>NUCLEOTIDE SEQUENCE</scope>
    <source>
        <strain evidence="8">FatNI3</strain>
    </source>
</reference>
<keyword evidence="2 6" id="KW-0378">Hydrolase</keyword>
<dbReference type="InterPro" id="IPR006710">
    <property type="entry name" value="Glyco_hydro_43"/>
</dbReference>
<dbReference type="SUPFAM" id="SSF75005">
    <property type="entry name" value="Arabinanase/levansucrase/invertase"/>
    <property type="match status" value="1"/>
</dbReference>
<dbReference type="Gene3D" id="2.60.120.200">
    <property type="match status" value="1"/>
</dbReference>
<dbReference type="Pfam" id="PF17851">
    <property type="entry name" value="GH43_C2"/>
    <property type="match status" value="1"/>
</dbReference>
<evidence type="ECO:0000256" key="3">
    <source>
        <dbReference type="ARBA" id="ARBA00023295"/>
    </source>
</evidence>
<evidence type="ECO:0000256" key="6">
    <source>
        <dbReference type="RuleBase" id="RU361187"/>
    </source>
</evidence>